<dbReference type="EMBL" id="SUPK01000001">
    <property type="protein sequence ID" value="TJY43850.1"/>
    <property type="molecule type" value="Genomic_DNA"/>
</dbReference>
<evidence type="ECO:0000313" key="3">
    <source>
        <dbReference type="Proteomes" id="UP000309673"/>
    </source>
</evidence>
<organism evidence="2 3">
    <name type="scientific">Cohnella pontilimi</name>
    <dbReference type="NCBI Taxonomy" id="2564100"/>
    <lineage>
        <taxon>Bacteria</taxon>
        <taxon>Bacillati</taxon>
        <taxon>Bacillota</taxon>
        <taxon>Bacilli</taxon>
        <taxon>Bacillales</taxon>
        <taxon>Paenibacillaceae</taxon>
        <taxon>Cohnella</taxon>
    </lineage>
</organism>
<keyword evidence="1" id="KW-0812">Transmembrane</keyword>
<gene>
    <name evidence="2" type="ORF">E5161_00085</name>
</gene>
<proteinExistence type="predicted"/>
<dbReference type="AlphaFoldDB" id="A0A4U0FG73"/>
<comment type="caution">
    <text evidence="2">The sequence shown here is derived from an EMBL/GenBank/DDBJ whole genome shotgun (WGS) entry which is preliminary data.</text>
</comment>
<accession>A0A4U0FG73</accession>
<protein>
    <submittedName>
        <fullName evidence="2">Uncharacterized protein</fullName>
    </submittedName>
</protein>
<dbReference type="OrthoDB" id="2082325at2"/>
<keyword evidence="3" id="KW-1185">Reference proteome</keyword>
<dbReference type="Proteomes" id="UP000309673">
    <property type="component" value="Unassembled WGS sequence"/>
</dbReference>
<keyword evidence="1" id="KW-0472">Membrane</keyword>
<reference evidence="2 3" key="1">
    <citation type="submission" date="2019-04" db="EMBL/GenBank/DDBJ databases">
        <title>Cohnella sp. nov., isolated from soil.</title>
        <authorList>
            <person name="Kim W."/>
        </authorList>
    </citation>
    <scope>NUCLEOTIDE SEQUENCE [LARGE SCALE GENOMIC DNA]</scope>
    <source>
        <strain evidence="2 3">CAU 1483</strain>
    </source>
</reference>
<sequence length="179" mass="20512">MKKVLIILSIIALAPIMLIVVFAILPWLLIAIGIWLEPAPPAPKLTYAEFPFRLEFESQGKLLTIKDSLICKYDGIGMNEGVGKYHKWKDYFASGIERITLLKISDNQEINYEPGCPESFMEGKGSNFELIYAPFDAVEFKTDGKYKEWSHIEAEELFNRYQIKIINFNVDDPILTKTD</sequence>
<evidence type="ECO:0000256" key="1">
    <source>
        <dbReference type="SAM" id="Phobius"/>
    </source>
</evidence>
<keyword evidence="1" id="KW-1133">Transmembrane helix</keyword>
<name>A0A4U0FG73_9BACL</name>
<evidence type="ECO:0000313" key="2">
    <source>
        <dbReference type="EMBL" id="TJY43850.1"/>
    </source>
</evidence>
<dbReference type="RefSeq" id="WP_136775571.1">
    <property type="nucleotide sequence ID" value="NZ_SUPK01000001.1"/>
</dbReference>
<feature type="transmembrane region" description="Helical" evidence="1">
    <location>
        <begin position="7"/>
        <end position="36"/>
    </location>
</feature>